<evidence type="ECO:0000313" key="2">
    <source>
        <dbReference type="EMBL" id="EJD33592.1"/>
    </source>
</evidence>
<dbReference type="EMBL" id="JH688160">
    <property type="protein sequence ID" value="EJD33592.1"/>
    <property type="molecule type" value="Genomic_DNA"/>
</dbReference>
<organism evidence="2 3">
    <name type="scientific">Auricularia subglabra (strain TFB-10046 / SS5)</name>
    <name type="common">White-rot fungus</name>
    <name type="synonym">Auricularia delicata (strain TFB10046)</name>
    <dbReference type="NCBI Taxonomy" id="717982"/>
    <lineage>
        <taxon>Eukaryota</taxon>
        <taxon>Fungi</taxon>
        <taxon>Dikarya</taxon>
        <taxon>Basidiomycota</taxon>
        <taxon>Agaricomycotina</taxon>
        <taxon>Agaricomycetes</taxon>
        <taxon>Auriculariales</taxon>
        <taxon>Auriculariaceae</taxon>
        <taxon>Auricularia</taxon>
    </lineage>
</organism>
<name>J0WP06_AURST</name>
<feature type="signal peptide" evidence="1">
    <location>
        <begin position="1"/>
        <end position="18"/>
    </location>
</feature>
<dbReference type="KEGG" id="adl:AURDEDRAFT_177326"/>
<evidence type="ECO:0000256" key="1">
    <source>
        <dbReference type="SAM" id="SignalP"/>
    </source>
</evidence>
<protein>
    <recommendedName>
        <fullName evidence="4">Hydrophobin</fullName>
    </recommendedName>
</protein>
<keyword evidence="3" id="KW-1185">Reference proteome</keyword>
<keyword evidence="1" id="KW-0732">Signal</keyword>
<dbReference type="Proteomes" id="UP000006514">
    <property type="component" value="Unassembled WGS sequence"/>
</dbReference>
<evidence type="ECO:0008006" key="4">
    <source>
        <dbReference type="Google" id="ProtNLM"/>
    </source>
</evidence>
<proteinExistence type="predicted"/>
<sequence>MSIAACRLLGPAVSSVAAAIVATPTPHTVTLLVPAAAIGCTVSPRCCVVALSCAHG</sequence>
<dbReference type="InParanoid" id="J0WP06"/>
<gene>
    <name evidence="2" type="ORF">AURDEDRAFT_177326</name>
</gene>
<accession>J0WP06</accession>
<feature type="chain" id="PRO_5003740694" description="Hydrophobin" evidence="1">
    <location>
        <begin position="19"/>
        <end position="56"/>
    </location>
</feature>
<reference evidence="3" key="1">
    <citation type="journal article" date="2012" name="Science">
        <title>The Paleozoic origin of enzymatic lignin decomposition reconstructed from 31 fungal genomes.</title>
        <authorList>
            <person name="Floudas D."/>
            <person name="Binder M."/>
            <person name="Riley R."/>
            <person name="Barry K."/>
            <person name="Blanchette R.A."/>
            <person name="Henrissat B."/>
            <person name="Martinez A.T."/>
            <person name="Otillar R."/>
            <person name="Spatafora J.W."/>
            <person name="Yadav J.S."/>
            <person name="Aerts A."/>
            <person name="Benoit I."/>
            <person name="Boyd A."/>
            <person name="Carlson A."/>
            <person name="Copeland A."/>
            <person name="Coutinho P.M."/>
            <person name="de Vries R.P."/>
            <person name="Ferreira P."/>
            <person name="Findley K."/>
            <person name="Foster B."/>
            <person name="Gaskell J."/>
            <person name="Glotzer D."/>
            <person name="Gorecki P."/>
            <person name="Heitman J."/>
            <person name="Hesse C."/>
            <person name="Hori C."/>
            <person name="Igarashi K."/>
            <person name="Jurgens J.A."/>
            <person name="Kallen N."/>
            <person name="Kersten P."/>
            <person name="Kohler A."/>
            <person name="Kuees U."/>
            <person name="Kumar T.K.A."/>
            <person name="Kuo A."/>
            <person name="LaButti K."/>
            <person name="Larrondo L.F."/>
            <person name="Lindquist E."/>
            <person name="Ling A."/>
            <person name="Lombard V."/>
            <person name="Lucas S."/>
            <person name="Lundell T."/>
            <person name="Martin R."/>
            <person name="McLaughlin D.J."/>
            <person name="Morgenstern I."/>
            <person name="Morin E."/>
            <person name="Murat C."/>
            <person name="Nagy L.G."/>
            <person name="Nolan M."/>
            <person name="Ohm R.A."/>
            <person name="Patyshakuliyeva A."/>
            <person name="Rokas A."/>
            <person name="Ruiz-Duenas F.J."/>
            <person name="Sabat G."/>
            <person name="Salamov A."/>
            <person name="Samejima M."/>
            <person name="Schmutz J."/>
            <person name="Slot J.C."/>
            <person name="St John F."/>
            <person name="Stenlid J."/>
            <person name="Sun H."/>
            <person name="Sun S."/>
            <person name="Syed K."/>
            <person name="Tsang A."/>
            <person name="Wiebenga A."/>
            <person name="Young D."/>
            <person name="Pisabarro A."/>
            <person name="Eastwood D.C."/>
            <person name="Martin F."/>
            <person name="Cullen D."/>
            <person name="Grigoriev I.V."/>
            <person name="Hibbett D.S."/>
        </authorList>
    </citation>
    <scope>NUCLEOTIDE SEQUENCE [LARGE SCALE GENOMIC DNA]</scope>
    <source>
        <strain evidence="3">TFB10046</strain>
    </source>
</reference>
<evidence type="ECO:0000313" key="3">
    <source>
        <dbReference type="Proteomes" id="UP000006514"/>
    </source>
</evidence>
<dbReference type="AlphaFoldDB" id="J0WP06"/>